<comment type="caution">
    <text evidence="2">The sequence shown here is derived from an EMBL/GenBank/DDBJ whole genome shotgun (WGS) entry which is preliminary data.</text>
</comment>
<dbReference type="Proteomes" id="UP001172102">
    <property type="component" value="Unassembled WGS sequence"/>
</dbReference>
<sequence>MAALVPRIPSLNVIPAPGNVCQVELAVLFPNCGSIEIGINNLPYSVDVQPSTICVTPTTPTPTPMYHAPPPPPPPAYTPPVYTHTWVPTMPTTLKSTHSATCSTDLQAQPTPSPAPPTNPVNGWSYPPPPPAPYGGGGGGEQNANNNNWGSWAYYPGTSGSGGSGSPGSPGGAGNANGAGGSGGNGGAGSAGGPGGDGGAGSGTGPGGAGGAGGPGGAGGAGGAGNTVNSGNFGGSGGAGGAGGPGGVGGAGGAGGAGSPGGAGGLGGAGGAGQGQGGQGPATVTVTQNPGATTTGTQGGAAATTATGQSGVTTTGPPPSVSTCANPLLDITVSLLGLNIDIDAYLTLAGLLDDPGNLVGGLPDLDETPTSLPQQYRTKCGKSFANLPGGTTVTAASATDCLQQCETASILATVQAGTLRDCLGATLTKGVAVNNCLYFLGDDDDILDVGLAIDLDDADSFCKSC</sequence>
<name>A0AA40E6M9_9PEZI</name>
<evidence type="ECO:0000313" key="3">
    <source>
        <dbReference type="Proteomes" id="UP001172102"/>
    </source>
</evidence>
<reference evidence="2" key="1">
    <citation type="submission" date="2023-06" db="EMBL/GenBank/DDBJ databases">
        <title>Genome-scale phylogeny and comparative genomics of the fungal order Sordariales.</title>
        <authorList>
            <consortium name="Lawrence Berkeley National Laboratory"/>
            <person name="Hensen N."/>
            <person name="Bonometti L."/>
            <person name="Westerberg I."/>
            <person name="Brannstrom I.O."/>
            <person name="Guillou S."/>
            <person name="Cros-Aarteil S."/>
            <person name="Calhoun S."/>
            <person name="Haridas S."/>
            <person name="Kuo A."/>
            <person name="Mondo S."/>
            <person name="Pangilinan J."/>
            <person name="Riley R."/>
            <person name="Labutti K."/>
            <person name="Andreopoulos B."/>
            <person name="Lipzen A."/>
            <person name="Chen C."/>
            <person name="Yanf M."/>
            <person name="Daum C."/>
            <person name="Ng V."/>
            <person name="Clum A."/>
            <person name="Steindorff A."/>
            <person name="Ohm R."/>
            <person name="Martin F."/>
            <person name="Silar P."/>
            <person name="Natvig D."/>
            <person name="Lalanne C."/>
            <person name="Gautier V."/>
            <person name="Ament-Velasquez S.L."/>
            <person name="Kruys A."/>
            <person name="Hutchinson M.I."/>
            <person name="Powell A.J."/>
            <person name="Barry K."/>
            <person name="Miller A.N."/>
            <person name="Grigoriev I.V."/>
            <person name="Debuchy R."/>
            <person name="Gladieux P."/>
            <person name="Thoren M.H."/>
            <person name="Johannesson H."/>
        </authorList>
    </citation>
    <scope>NUCLEOTIDE SEQUENCE</scope>
    <source>
        <strain evidence="2">SMH4607-1</strain>
    </source>
</reference>
<feature type="compositionally biased region" description="Low complexity" evidence="1">
    <location>
        <begin position="281"/>
        <end position="315"/>
    </location>
</feature>
<dbReference type="EMBL" id="JAUKUA010000001">
    <property type="protein sequence ID" value="KAK0730189.1"/>
    <property type="molecule type" value="Genomic_DNA"/>
</dbReference>
<evidence type="ECO:0000256" key="1">
    <source>
        <dbReference type="SAM" id="MobiDB-lite"/>
    </source>
</evidence>
<evidence type="ECO:0000313" key="2">
    <source>
        <dbReference type="EMBL" id="KAK0730189.1"/>
    </source>
</evidence>
<keyword evidence="3" id="KW-1185">Reference proteome</keyword>
<accession>A0AA40E6M9</accession>
<gene>
    <name evidence="2" type="ORF">B0H67DRAFT_638721</name>
</gene>
<feature type="region of interest" description="Disordered" evidence="1">
    <location>
        <begin position="160"/>
        <end position="179"/>
    </location>
</feature>
<proteinExistence type="predicted"/>
<feature type="region of interest" description="Disordered" evidence="1">
    <location>
        <begin position="95"/>
        <end position="145"/>
    </location>
</feature>
<feature type="compositionally biased region" description="Polar residues" evidence="1">
    <location>
        <begin position="95"/>
        <end position="106"/>
    </location>
</feature>
<organism evidence="2 3">
    <name type="scientific">Lasiosphaeris hirsuta</name>
    <dbReference type="NCBI Taxonomy" id="260670"/>
    <lineage>
        <taxon>Eukaryota</taxon>
        <taxon>Fungi</taxon>
        <taxon>Dikarya</taxon>
        <taxon>Ascomycota</taxon>
        <taxon>Pezizomycotina</taxon>
        <taxon>Sordariomycetes</taxon>
        <taxon>Sordariomycetidae</taxon>
        <taxon>Sordariales</taxon>
        <taxon>Lasiosphaeriaceae</taxon>
        <taxon>Lasiosphaeris</taxon>
    </lineage>
</organism>
<feature type="region of interest" description="Disordered" evidence="1">
    <location>
        <begin position="265"/>
        <end position="319"/>
    </location>
</feature>
<dbReference type="AlphaFoldDB" id="A0AA40E6M9"/>
<feature type="compositionally biased region" description="Gly residues" evidence="1">
    <location>
        <begin position="265"/>
        <end position="280"/>
    </location>
</feature>
<protein>
    <submittedName>
        <fullName evidence="2">Uncharacterized protein</fullName>
    </submittedName>
</protein>
<feature type="region of interest" description="Disordered" evidence="1">
    <location>
        <begin position="185"/>
        <end position="220"/>
    </location>
</feature>